<feature type="transmembrane region" description="Helical" evidence="1">
    <location>
        <begin position="64"/>
        <end position="85"/>
    </location>
</feature>
<feature type="transmembrane region" description="Helical" evidence="1">
    <location>
        <begin position="12"/>
        <end position="39"/>
    </location>
</feature>
<dbReference type="Proteomes" id="UP000095287">
    <property type="component" value="Unplaced"/>
</dbReference>
<dbReference type="AlphaFoldDB" id="A0A1I7Y4S9"/>
<reference evidence="3" key="1">
    <citation type="submission" date="2016-11" db="UniProtKB">
        <authorList>
            <consortium name="WormBaseParasite"/>
        </authorList>
    </citation>
    <scope>IDENTIFICATION</scope>
</reference>
<dbReference type="WBParaSite" id="L893_g1248.t1">
    <property type="protein sequence ID" value="L893_g1248.t1"/>
    <property type="gene ID" value="L893_g1248"/>
</dbReference>
<protein>
    <submittedName>
        <fullName evidence="3">Serpentine receptor class gamma</fullName>
    </submittedName>
</protein>
<accession>A0A1I7Y4S9</accession>
<proteinExistence type="predicted"/>
<dbReference type="Gene3D" id="1.20.1070.10">
    <property type="entry name" value="Rhodopsin 7-helix transmembrane proteins"/>
    <property type="match status" value="1"/>
</dbReference>
<evidence type="ECO:0000256" key="1">
    <source>
        <dbReference type="SAM" id="Phobius"/>
    </source>
</evidence>
<evidence type="ECO:0000313" key="2">
    <source>
        <dbReference type="Proteomes" id="UP000095287"/>
    </source>
</evidence>
<keyword evidence="1" id="KW-1133">Transmembrane helix</keyword>
<feature type="transmembrane region" description="Helical" evidence="1">
    <location>
        <begin position="106"/>
        <end position="126"/>
    </location>
</feature>
<keyword evidence="2" id="KW-1185">Reference proteome</keyword>
<name>A0A1I7Y4S9_9BILA</name>
<keyword evidence="1" id="KW-0472">Membrane</keyword>
<keyword evidence="1" id="KW-0812">Transmembrane</keyword>
<organism evidence="2 3">
    <name type="scientific">Steinernema glaseri</name>
    <dbReference type="NCBI Taxonomy" id="37863"/>
    <lineage>
        <taxon>Eukaryota</taxon>
        <taxon>Metazoa</taxon>
        <taxon>Ecdysozoa</taxon>
        <taxon>Nematoda</taxon>
        <taxon>Chromadorea</taxon>
        <taxon>Rhabditida</taxon>
        <taxon>Tylenchina</taxon>
        <taxon>Panagrolaimomorpha</taxon>
        <taxon>Strongyloidoidea</taxon>
        <taxon>Steinernematidae</taxon>
        <taxon>Steinernema</taxon>
    </lineage>
</organism>
<sequence length="188" mass="21824">MCPPRHRLNRFYYTCLAIIWLLIFVHVGLSCTPLVHYIFYIDLSVATMDDSGKDYSKTFEEVKYYTTIVLLSFSFVLYVLMVCVLMHKRKSVTSNQELLARSEKKVLAQAVVIFFVCALDVAITFKAGDFIDMDSFEFMLLMLWVEVNFGFLNPVLYLGPKVYRIPEEVYRSSDIRQDFATTSGQLRV</sequence>
<dbReference type="SUPFAM" id="SSF81321">
    <property type="entry name" value="Family A G protein-coupled receptor-like"/>
    <property type="match status" value="1"/>
</dbReference>
<dbReference type="PROSITE" id="PS51257">
    <property type="entry name" value="PROKAR_LIPOPROTEIN"/>
    <property type="match status" value="1"/>
</dbReference>
<feature type="transmembrane region" description="Helical" evidence="1">
    <location>
        <begin position="138"/>
        <end position="158"/>
    </location>
</feature>
<evidence type="ECO:0000313" key="3">
    <source>
        <dbReference type="WBParaSite" id="L893_g1248.t1"/>
    </source>
</evidence>